<dbReference type="AlphaFoldDB" id="A0A078ASW1"/>
<dbReference type="Proteomes" id="UP000039865">
    <property type="component" value="Unassembled WGS sequence"/>
</dbReference>
<reference evidence="1 2" key="1">
    <citation type="submission" date="2014-06" db="EMBL/GenBank/DDBJ databases">
        <authorList>
            <person name="Swart Estienne"/>
        </authorList>
    </citation>
    <scope>NUCLEOTIDE SEQUENCE [LARGE SCALE GENOMIC DNA]</scope>
    <source>
        <strain evidence="1 2">130c</strain>
    </source>
</reference>
<accession>A0A078ASW1</accession>
<evidence type="ECO:0000313" key="2">
    <source>
        <dbReference type="Proteomes" id="UP000039865"/>
    </source>
</evidence>
<dbReference type="InParanoid" id="A0A078ASW1"/>
<evidence type="ECO:0000313" key="1">
    <source>
        <dbReference type="EMBL" id="CDW85111.1"/>
    </source>
</evidence>
<sequence length="90" mass="10282">MIITKKFTKIANKQTGNRINKQANIEPKFGITFLVPQRGQDVSVNQKRLSLMNPPPSGMTLKLDISTRKLKNVWQFEGIITLSRFILIIN</sequence>
<keyword evidence="2" id="KW-1185">Reference proteome</keyword>
<protein>
    <submittedName>
        <fullName evidence="1">Uncharacterized protein</fullName>
    </submittedName>
</protein>
<gene>
    <name evidence="1" type="primary">Contig3976.g4261</name>
    <name evidence="1" type="ORF">STYLEM_14181</name>
</gene>
<dbReference type="EMBL" id="CCKQ01013448">
    <property type="protein sequence ID" value="CDW85111.1"/>
    <property type="molecule type" value="Genomic_DNA"/>
</dbReference>
<name>A0A078ASW1_STYLE</name>
<organism evidence="1 2">
    <name type="scientific">Stylonychia lemnae</name>
    <name type="common">Ciliate</name>
    <dbReference type="NCBI Taxonomy" id="5949"/>
    <lineage>
        <taxon>Eukaryota</taxon>
        <taxon>Sar</taxon>
        <taxon>Alveolata</taxon>
        <taxon>Ciliophora</taxon>
        <taxon>Intramacronucleata</taxon>
        <taxon>Spirotrichea</taxon>
        <taxon>Stichotrichia</taxon>
        <taxon>Sporadotrichida</taxon>
        <taxon>Oxytrichidae</taxon>
        <taxon>Stylonychinae</taxon>
        <taxon>Stylonychia</taxon>
    </lineage>
</organism>
<proteinExistence type="predicted"/>